<organism evidence="1 2">
    <name type="scientific">Paenibacillus tyrfis</name>
    <dbReference type="NCBI Taxonomy" id="1501230"/>
    <lineage>
        <taxon>Bacteria</taxon>
        <taxon>Bacillati</taxon>
        <taxon>Bacillota</taxon>
        <taxon>Bacilli</taxon>
        <taxon>Bacillales</taxon>
        <taxon>Paenibacillaceae</taxon>
        <taxon>Paenibacillus</taxon>
    </lineage>
</organism>
<comment type="caution">
    <text evidence="1">The sequence shown here is derived from an EMBL/GenBank/DDBJ whole genome shotgun (WGS) entry which is preliminary data.</text>
</comment>
<dbReference type="Proteomes" id="UP000028123">
    <property type="component" value="Unassembled WGS sequence"/>
</dbReference>
<evidence type="ECO:0008006" key="3">
    <source>
        <dbReference type="Google" id="ProtNLM"/>
    </source>
</evidence>
<sequence>MSVLCMEELFPEATETEIKIAKSHLKQYQEKKQKVLLFERTPPKTEKQKKLQTDLIKFTTQIEIAVDQILQKDVKAVIEYMFIKGNSRAATILRFKGWNCCDKTIDRKVIEGATSVANTLLYLD</sequence>
<evidence type="ECO:0000313" key="1">
    <source>
        <dbReference type="EMBL" id="KEQ25563.1"/>
    </source>
</evidence>
<dbReference type="AlphaFoldDB" id="A0A081P4E0"/>
<dbReference type="EMBL" id="JNVM01000010">
    <property type="protein sequence ID" value="KEQ25563.1"/>
    <property type="molecule type" value="Genomic_DNA"/>
</dbReference>
<proteinExistence type="predicted"/>
<accession>A0A081P4E0</accession>
<reference evidence="1 2" key="1">
    <citation type="submission" date="2014-06" db="EMBL/GenBank/DDBJ databases">
        <title>Draft genome sequence of Paenibacillus sp. MSt1.</title>
        <authorList>
            <person name="Aw Y.K."/>
            <person name="Ong K.S."/>
            <person name="Gan H.M."/>
            <person name="Lee S.M."/>
        </authorList>
    </citation>
    <scope>NUCLEOTIDE SEQUENCE [LARGE SCALE GENOMIC DNA]</scope>
    <source>
        <strain evidence="1 2">MSt1</strain>
    </source>
</reference>
<evidence type="ECO:0000313" key="2">
    <source>
        <dbReference type="Proteomes" id="UP000028123"/>
    </source>
</evidence>
<keyword evidence="2" id="KW-1185">Reference proteome</keyword>
<dbReference type="OrthoDB" id="2616749at2"/>
<name>A0A081P4E0_9BACL</name>
<gene>
    <name evidence="1" type="ORF">ET33_02245</name>
</gene>
<protein>
    <recommendedName>
        <fullName evidence="3">ArpU family transcriptional regulator</fullName>
    </recommendedName>
</protein>